<reference evidence="4 5" key="1">
    <citation type="submission" date="2019-01" db="EMBL/GenBank/DDBJ databases">
        <title>Whole Genome of Ornithobacterium rhinotracheale FARPER-174b.</title>
        <authorList>
            <person name="Tataje-Lavanda L.A."/>
            <person name="Montalvan A."/>
            <person name="Montesinos R."/>
            <person name="Zimic M."/>
            <person name="Fernandez-Sanchez M."/>
            <person name="Fernandez-Diaz M."/>
        </authorList>
    </citation>
    <scope>NUCLEOTIDE SEQUENCE [LARGE SCALE GENOMIC DNA]</scope>
    <source>
        <strain evidence="4 5">FARPER-174b</strain>
    </source>
</reference>
<evidence type="ECO:0000259" key="3">
    <source>
        <dbReference type="Pfam" id="PF00930"/>
    </source>
</evidence>
<dbReference type="SUPFAM" id="SSF82171">
    <property type="entry name" value="DPP6 N-terminal domain-like"/>
    <property type="match status" value="1"/>
</dbReference>
<dbReference type="OrthoDB" id="9812921at2"/>
<dbReference type="InterPro" id="IPR029058">
    <property type="entry name" value="AB_hydrolase_fold"/>
</dbReference>
<dbReference type="EMBL" id="CP035107">
    <property type="protein sequence ID" value="QAR31253.1"/>
    <property type="molecule type" value="Genomic_DNA"/>
</dbReference>
<dbReference type="AlphaFoldDB" id="A0A410JSW6"/>
<dbReference type="GO" id="GO:0006508">
    <property type="term" value="P:proteolysis"/>
    <property type="evidence" value="ECO:0007669"/>
    <property type="project" value="InterPro"/>
</dbReference>
<evidence type="ECO:0000259" key="2">
    <source>
        <dbReference type="Pfam" id="PF00326"/>
    </source>
</evidence>
<proteinExistence type="predicted"/>
<feature type="domain" description="Peptidase S9 prolyl oligopeptidase catalytic" evidence="2">
    <location>
        <begin position="510"/>
        <end position="705"/>
    </location>
</feature>
<sequence length="708" mass="80387">MKKFKLFTLLFLLVFESSSLLAQKQKLSIEDAVMGYYKGLYPETLYNLDWAGANFFYQDQRGLVFKNTQGKETRTIGFQEIKSKFPDLRYLPRLSYKNNQLFFKAENTYYAWDIKNDKNISIKLPENAENAEIDKNTNRVAFTMENNLYVAQPNGGKILQVTNSKDKNIVSGQAIHRSEYGIKKGIFFSPNGNLLAFYQKNETKVTNYPLVDLNTIPATPMPIKYPMAGDPSEIAKVGIYDFRTNKTTYLDINTDDFHYLTNLAWSPDEKYIVLAEINRATTHYDLNRYDVATGKKVNTIFSYSNNIWVEPENAAVFVPNSTKNLLWISQKDGFRNIYLLSTDGKTNKQLTKHKWVVKDILGFSNDGKSVIYTGTGEDPRNTQTFKTDLKSGKTTNLTPTAGTHNSTLSEDGNYLIDEFSSLEIPSITQIIDTRNGRKTIIKTSENPLKNYAVGNIEFLDLKANDGTKLYARMIKPENFDPNKKYPVLIYVYGGPHAQLVTNSFLGGASMWEPAFASLNDYIVFTLDNRGSANRGFAFESVIHRHLGNKEIEDQMTGVEYLKSLPFVDAKRIAVHGWSFGGFMASSLMLRKPGVFTTSVAGGPVINWRMYEVMYGERYMDTPQENPEGYKQSTVSNYIQNLQGKLMLITGSIDNVVVPQHSMSLLEAAVKNNVQVDFFTYPMHEHNIGGKDRVNLIEKIADYIVRNNQ</sequence>
<dbReference type="InterPro" id="IPR001375">
    <property type="entry name" value="Peptidase_S9_cat"/>
</dbReference>
<evidence type="ECO:0000313" key="4">
    <source>
        <dbReference type="EMBL" id="QAR31253.1"/>
    </source>
</evidence>
<dbReference type="Gene3D" id="3.40.50.1820">
    <property type="entry name" value="alpha/beta hydrolase"/>
    <property type="match status" value="1"/>
</dbReference>
<feature type="domain" description="Dipeptidylpeptidase IV N-terminal" evidence="3">
    <location>
        <begin position="103"/>
        <end position="425"/>
    </location>
</feature>
<organism evidence="4 5">
    <name type="scientific">Ornithobacterium rhinotracheale</name>
    <dbReference type="NCBI Taxonomy" id="28251"/>
    <lineage>
        <taxon>Bacteria</taxon>
        <taxon>Pseudomonadati</taxon>
        <taxon>Bacteroidota</taxon>
        <taxon>Flavobacteriia</taxon>
        <taxon>Flavobacteriales</taxon>
        <taxon>Weeksellaceae</taxon>
        <taxon>Ornithobacterium</taxon>
    </lineage>
</organism>
<dbReference type="Proteomes" id="UP000287701">
    <property type="component" value="Chromosome"/>
</dbReference>
<dbReference type="Gene3D" id="2.140.10.30">
    <property type="entry name" value="Dipeptidylpeptidase IV, N-terminal domain"/>
    <property type="match status" value="1"/>
</dbReference>
<gene>
    <name evidence="4" type="ORF">EQP59_07840</name>
</gene>
<dbReference type="InterPro" id="IPR050278">
    <property type="entry name" value="Serine_Prot_S9B/DPPIV"/>
</dbReference>
<dbReference type="GO" id="GO:0008239">
    <property type="term" value="F:dipeptidyl-peptidase activity"/>
    <property type="evidence" value="ECO:0007669"/>
    <property type="project" value="TreeGrafter"/>
</dbReference>
<dbReference type="PANTHER" id="PTHR11731:SF193">
    <property type="entry name" value="DIPEPTIDYL PEPTIDASE 9"/>
    <property type="match status" value="1"/>
</dbReference>
<name>A0A410JSW6_ORNRH</name>
<feature type="chain" id="PRO_5019256875" evidence="1">
    <location>
        <begin position="23"/>
        <end position="708"/>
    </location>
</feature>
<dbReference type="InterPro" id="IPR002469">
    <property type="entry name" value="Peptidase_S9B_N"/>
</dbReference>
<protein>
    <submittedName>
        <fullName evidence="4">S9 family peptidase</fullName>
    </submittedName>
</protein>
<evidence type="ECO:0000313" key="5">
    <source>
        <dbReference type="Proteomes" id="UP000287701"/>
    </source>
</evidence>
<dbReference type="Pfam" id="PF00930">
    <property type="entry name" value="DPPIV_N"/>
    <property type="match status" value="1"/>
</dbReference>
<dbReference type="RefSeq" id="WP_128501690.1">
    <property type="nucleotide sequence ID" value="NZ_CP035107.1"/>
</dbReference>
<dbReference type="GO" id="GO:0008236">
    <property type="term" value="F:serine-type peptidase activity"/>
    <property type="evidence" value="ECO:0007669"/>
    <property type="project" value="InterPro"/>
</dbReference>
<keyword evidence="1" id="KW-0732">Signal</keyword>
<dbReference type="PANTHER" id="PTHR11731">
    <property type="entry name" value="PROTEASE FAMILY S9B,C DIPEPTIDYL-PEPTIDASE IV-RELATED"/>
    <property type="match status" value="1"/>
</dbReference>
<dbReference type="SUPFAM" id="SSF53474">
    <property type="entry name" value="alpha/beta-Hydrolases"/>
    <property type="match status" value="1"/>
</dbReference>
<dbReference type="Pfam" id="PF00326">
    <property type="entry name" value="Peptidase_S9"/>
    <property type="match status" value="1"/>
</dbReference>
<feature type="signal peptide" evidence="1">
    <location>
        <begin position="1"/>
        <end position="22"/>
    </location>
</feature>
<accession>A0A410JSW6</accession>
<evidence type="ECO:0000256" key="1">
    <source>
        <dbReference type="SAM" id="SignalP"/>
    </source>
</evidence>